<dbReference type="Proteomes" id="UP000001593">
    <property type="component" value="Unassembled WGS sequence"/>
</dbReference>
<dbReference type="PANTHER" id="PTHR24249:SF372">
    <property type="entry name" value="G-PROTEIN COUPLED RECEPTORS FAMILY 1 PROFILE DOMAIN-CONTAINING PROTEIN"/>
    <property type="match status" value="1"/>
</dbReference>
<dbReference type="OrthoDB" id="6286925at2759"/>
<proteinExistence type="inferred from homology"/>
<dbReference type="GO" id="GO:0007186">
    <property type="term" value="P:G protein-coupled receptor signaling pathway"/>
    <property type="evidence" value="ECO:0000318"/>
    <property type="project" value="GO_Central"/>
</dbReference>
<feature type="transmembrane region" description="Helical" evidence="10">
    <location>
        <begin position="63"/>
        <end position="84"/>
    </location>
</feature>
<dbReference type="GO" id="GO:0005886">
    <property type="term" value="C:plasma membrane"/>
    <property type="evidence" value="ECO:0000318"/>
    <property type="project" value="GO_Central"/>
</dbReference>
<keyword evidence="13" id="KW-1185">Reference proteome</keyword>
<keyword evidence="6 10" id="KW-0472">Membrane</keyword>
<dbReference type="Gene3D" id="1.20.1070.10">
    <property type="entry name" value="Rhodopsin 7-helix transmembrane proteins"/>
    <property type="match status" value="1"/>
</dbReference>
<organism evidence="12 13">
    <name type="scientific">Nematostella vectensis</name>
    <name type="common">Starlet sea anemone</name>
    <dbReference type="NCBI Taxonomy" id="45351"/>
    <lineage>
        <taxon>Eukaryota</taxon>
        <taxon>Metazoa</taxon>
        <taxon>Cnidaria</taxon>
        <taxon>Anthozoa</taxon>
        <taxon>Hexacorallia</taxon>
        <taxon>Actiniaria</taxon>
        <taxon>Edwardsiidae</taxon>
        <taxon>Nematostella</taxon>
    </lineage>
</organism>
<keyword evidence="7 9" id="KW-0675">Receptor</keyword>
<comment type="subcellular location">
    <subcellularLocation>
        <location evidence="1">Cell membrane</location>
        <topology evidence="1">Multi-pass membrane protein</topology>
    </subcellularLocation>
</comment>
<dbReference type="eggNOG" id="KOG3656">
    <property type="taxonomic scope" value="Eukaryota"/>
</dbReference>
<dbReference type="OMA" id="CGWRERR"/>
<evidence type="ECO:0000256" key="6">
    <source>
        <dbReference type="ARBA" id="ARBA00023136"/>
    </source>
</evidence>
<evidence type="ECO:0000256" key="7">
    <source>
        <dbReference type="ARBA" id="ARBA00023170"/>
    </source>
</evidence>
<dbReference type="CDD" id="cd00637">
    <property type="entry name" value="7tm_classA_rhodopsin-like"/>
    <property type="match status" value="1"/>
</dbReference>
<evidence type="ECO:0000256" key="8">
    <source>
        <dbReference type="ARBA" id="ARBA00023224"/>
    </source>
</evidence>
<feature type="transmembrane region" description="Helical" evidence="10">
    <location>
        <begin position="275"/>
        <end position="298"/>
    </location>
</feature>
<keyword evidence="2" id="KW-1003">Cell membrane</keyword>
<dbReference type="AlphaFoldDB" id="A7RQS9"/>
<protein>
    <recommendedName>
        <fullName evidence="11">G-protein coupled receptors family 1 profile domain-containing protein</fullName>
    </recommendedName>
</protein>
<keyword evidence="4 10" id="KW-1133">Transmembrane helix</keyword>
<reference evidence="12 13" key="1">
    <citation type="journal article" date="2007" name="Science">
        <title>Sea anemone genome reveals ancestral eumetazoan gene repertoire and genomic organization.</title>
        <authorList>
            <person name="Putnam N.H."/>
            <person name="Srivastava M."/>
            <person name="Hellsten U."/>
            <person name="Dirks B."/>
            <person name="Chapman J."/>
            <person name="Salamov A."/>
            <person name="Terry A."/>
            <person name="Shapiro H."/>
            <person name="Lindquist E."/>
            <person name="Kapitonov V.V."/>
            <person name="Jurka J."/>
            <person name="Genikhovich G."/>
            <person name="Grigoriev I.V."/>
            <person name="Lucas S.M."/>
            <person name="Steele R.E."/>
            <person name="Finnerty J.R."/>
            <person name="Technau U."/>
            <person name="Martindale M.Q."/>
            <person name="Rokhsar D.S."/>
        </authorList>
    </citation>
    <scope>NUCLEOTIDE SEQUENCE [LARGE SCALE GENOMIC DNA]</scope>
    <source>
        <strain evidence="13">CH2 X CH6</strain>
    </source>
</reference>
<dbReference type="InterPro" id="IPR017452">
    <property type="entry name" value="GPCR_Rhodpsn_7TM"/>
</dbReference>
<evidence type="ECO:0000256" key="1">
    <source>
        <dbReference type="ARBA" id="ARBA00004651"/>
    </source>
</evidence>
<sequence>MDGSLEAGNLTNSTEHGNPTVMGGFLLVYDSCLILLSVLIMATNGIVLLLFTLKPRLRTKTNCLLASLAVSDIGMGLCGIPTFIGCNVTFIRGLCVSSAVSYRFVAVSTMFHIFAVTVERYISIIYPLKYMAIVNRARIYRTITVIWLTSLFFAIVQLSWVNTSAWSPQTATQLHISLIYHSIGAVTCFVVPFVIMVFIYGQMFTVIHKQVTDIRKQHVATESNSFRPIYTELRAISVFATMLSIFAFCWITWYISIFGLYVEKIGVAFVDVAEVVWMICDFLRFSTSFLNPLLYTYLKYDFRTATNSVLCGWRERRSGKIIKTSQINETQCSLYDNYEVTHC</sequence>
<feature type="transmembrane region" description="Helical" evidence="10">
    <location>
        <begin position="139"/>
        <end position="158"/>
    </location>
</feature>
<dbReference type="SUPFAM" id="SSF81321">
    <property type="entry name" value="Family A G protein-coupled receptor-like"/>
    <property type="match status" value="1"/>
</dbReference>
<dbReference type="InterPro" id="IPR050569">
    <property type="entry name" value="TAAR"/>
</dbReference>
<dbReference type="HOGENOM" id="CLU_009579_3_6_1"/>
<evidence type="ECO:0000313" key="12">
    <source>
        <dbReference type="EMBL" id="EDO46219.1"/>
    </source>
</evidence>
<feature type="transmembrane region" description="Helical" evidence="10">
    <location>
        <begin position="235"/>
        <end position="255"/>
    </location>
</feature>
<gene>
    <name evidence="12" type="ORF">NEMVEDRAFT_v1g200719</name>
</gene>
<dbReference type="KEGG" id="nve:5518316"/>
<dbReference type="Pfam" id="PF00001">
    <property type="entry name" value="7tm_1"/>
    <property type="match status" value="1"/>
</dbReference>
<keyword evidence="8 9" id="KW-0807">Transducer</keyword>
<dbReference type="InParanoid" id="A7RQS9"/>
<keyword evidence="5 9" id="KW-0297">G-protein coupled receptor</keyword>
<feature type="transmembrane region" description="Helical" evidence="10">
    <location>
        <begin position="26"/>
        <end position="51"/>
    </location>
</feature>
<feature type="transmembrane region" description="Helical" evidence="10">
    <location>
        <begin position="178"/>
        <end position="200"/>
    </location>
</feature>
<evidence type="ECO:0000256" key="9">
    <source>
        <dbReference type="RuleBase" id="RU000688"/>
    </source>
</evidence>
<feature type="transmembrane region" description="Helical" evidence="10">
    <location>
        <begin position="90"/>
        <end position="118"/>
    </location>
</feature>
<dbReference type="GO" id="GO:0001609">
    <property type="term" value="F:G protein-coupled adenosine receptor activity"/>
    <property type="evidence" value="ECO:0000318"/>
    <property type="project" value="GO_Central"/>
</dbReference>
<dbReference type="PROSITE" id="PS00237">
    <property type="entry name" value="G_PROTEIN_RECEP_F1_1"/>
    <property type="match status" value="1"/>
</dbReference>
<evidence type="ECO:0000259" key="11">
    <source>
        <dbReference type="PROSITE" id="PS50262"/>
    </source>
</evidence>
<evidence type="ECO:0000313" key="13">
    <source>
        <dbReference type="Proteomes" id="UP000001593"/>
    </source>
</evidence>
<dbReference type="STRING" id="45351.A7RQS9"/>
<accession>A7RQS9</accession>
<dbReference type="PROSITE" id="PS50262">
    <property type="entry name" value="G_PROTEIN_RECEP_F1_2"/>
    <property type="match status" value="1"/>
</dbReference>
<keyword evidence="3 9" id="KW-0812">Transmembrane</keyword>
<dbReference type="PANTHER" id="PTHR24249">
    <property type="entry name" value="HISTAMINE RECEPTOR-RELATED G-PROTEIN COUPLED RECEPTOR"/>
    <property type="match status" value="1"/>
</dbReference>
<evidence type="ECO:0000256" key="5">
    <source>
        <dbReference type="ARBA" id="ARBA00023040"/>
    </source>
</evidence>
<dbReference type="InterPro" id="IPR000276">
    <property type="entry name" value="GPCR_Rhodpsn"/>
</dbReference>
<name>A7RQS9_NEMVE</name>
<dbReference type="PRINTS" id="PR00237">
    <property type="entry name" value="GPCRRHODOPSN"/>
</dbReference>
<evidence type="ECO:0000256" key="10">
    <source>
        <dbReference type="SAM" id="Phobius"/>
    </source>
</evidence>
<evidence type="ECO:0000256" key="3">
    <source>
        <dbReference type="ARBA" id="ARBA00022692"/>
    </source>
</evidence>
<dbReference type="PhylomeDB" id="A7RQS9"/>
<evidence type="ECO:0000256" key="4">
    <source>
        <dbReference type="ARBA" id="ARBA00022989"/>
    </source>
</evidence>
<feature type="domain" description="G-protein coupled receptors family 1 profile" evidence="11">
    <location>
        <begin position="43"/>
        <end position="295"/>
    </location>
</feature>
<evidence type="ECO:0000256" key="2">
    <source>
        <dbReference type="ARBA" id="ARBA00022475"/>
    </source>
</evidence>
<comment type="similarity">
    <text evidence="9">Belongs to the G-protein coupled receptor 1 family.</text>
</comment>
<dbReference type="EMBL" id="DS469529">
    <property type="protein sequence ID" value="EDO46219.1"/>
    <property type="molecule type" value="Genomic_DNA"/>
</dbReference>